<comment type="caution">
    <text evidence="2">The sequence shown here is derived from an EMBL/GenBank/DDBJ whole genome shotgun (WGS) entry which is preliminary data.</text>
</comment>
<evidence type="ECO:0000313" key="3">
    <source>
        <dbReference type="Proteomes" id="UP000886723"/>
    </source>
</evidence>
<gene>
    <name evidence="2" type="ORF">IAA63_03470</name>
</gene>
<accession>A0A9D1NTW2</accession>
<sequence>MSRRKDVFNSPEYRHIEENLDDILKELEGDEETRNMTMPEEWDQDFREILEKVNEENRQRHRKKLRRTIAAAAAVLIVSVPLIGVVGTETVEGDGILELIEENIFMNGRRYGMAGTNEESLNIDSEKKSQITLSASSIEELNKKITEEIAHPVYKISWVPKGFSVQEAVYNQQYDSLNIELFNG</sequence>
<organism evidence="2 3">
    <name type="scientific">Candidatus Pullilachnospira stercoravium</name>
    <dbReference type="NCBI Taxonomy" id="2840913"/>
    <lineage>
        <taxon>Bacteria</taxon>
        <taxon>Bacillati</taxon>
        <taxon>Bacillota</taxon>
        <taxon>Clostridia</taxon>
        <taxon>Lachnospirales</taxon>
        <taxon>Lachnospiraceae</taxon>
        <taxon>Lachnospiraceae incertae sedis</taxon>
        <taxon>Candidatus Pullilachnospira</taxon>
    </lineage>
</organism>
<reference evidence="2" key="1">
    <citation type="submission" date="2020-10" db="EMBL/GenBank/DDBJ databases">
        <authorList>
            <person name="Gilroy R."/>
        </authorList>
    </citation>
    <scope>NUCLEOTIDE SEQUENCE</scope>
    <source>
        <strain evidence="2">ChiBcec2-4451</strain>
    </source>
</reference>
<evidence type="ECO:0008006" key="4">
    <source>
        <dbReference type="Google" id="ProtNLM"/>
    </source>
</evidence>
<keyword evidence="1" id="KW-0812">Transmembrane</keyword>
<evidence type="ECO:0000256" key="1">
    <source>
        <dbReference type="SAM" id="Phobius"/>
    </source>
</evidence>
<dbReference type="AlphaFoldDB" id="A0A9D1NTW2"/>
<dbReference type="EMBL" id="DVON01000072">
    <property type="protein sequence ID" value="HIV12186.1"/>
    <property type="molecule type" value="Genomic_DNA"/>
</dbReference>
<protein>
    <recommendedName>
        <fullName evidence="4">DUF4179 domain-containing protein</fullName>
    </recommendedName>
</protein>
<feature type="non-terminal residue" evidence="2">
    <location>
        <position position="184"/>
    </location>
</feature>
<keyword evidence="1" id="KW-1133">Transmembrane helix</keyword>
<reference evidence="2" key="2">
    <citation type="journal article" date="2021" name="PeerJ">
        <title>Extensive microbial diversity within the chicken gut microbiome revealed by metagenomics and culture.</title>
        <authorList>
            <person name="Gilroy R."/>
            <person name="Ravi A."/>
            <person name="Getino M."/>
            <person name="Pursley I."/>
            <person name="Horton D.L."/>
            <person name="Alikhan N.F."/>
            <person name="Baker D."/>
            <person name="Gharbi K."/>
            <person name="Hall N."/>
            <person name="Watson M."/>
            <person name="Adriaenssens E.M."/>
            <person name="Foster-Nyarko E."/>
            <person name="Jarju S."/>
            <person name="Secka A."/>
            <person name="Antonio M."/>
            <person name="Oren A."/>
            <person name="Chaudhuri R.R."/>
            <person name="La Ragione R."/>
            <person name="Hildebrand F."/>
            <person name="Pallen M.J."/>
        </authorList>
    </citation>
    <scope>NUCLEOTIDE SEQUENCE</scope>
    <source>
        <strain evidence="2">ChiBcec2-4451</strain>
    </source>
</reference>
<name>A0A9D1NTW2_9FIRM</name>
<proteinExistence type="predicted"/>
<feature type="transmembrane region" description="Helical" evidence="1">
    <location>
        <begin position="68"/>
        <end position="87"/>
    </location>
</feature>
<evidence type="ECO:0000313" key="2">
    <source>
        <dbReference type="EMBL" id="HIV12186.1"/>
    </source>
</evidence>
<dbReference type="Proteomes" id="UP000886723">
    <property type="component" value="Unassembled WGS sequence"/>
</dbReference>
<keyword evidence="1" id="KW-0472">Membrane</keyword>